<name>A0A158QIP4_RODNA</name>
<sequence>LELLKPIFHFLAQKSFATQMTNSKIAKKTVENGTKNHKENSSESVNKSAGRNDRHLVPERHRAIVNMRYATDIQPLCSFLGSIRYPSSRENSSYEVRGPINRFLLKDAVGHWSDNCHRVFEKLKLMLK</sequence>
<dbReference type="SUPFAM" id="SSF56672">
    <property type="entry name" value="DNA/RNA polymerases"/>
    <property type="match status" value="1"/>
</dbReference>
<feature type="region of interest" description="Disordered" evidence="1">
    <location>
        <begin position="29"/>
        <end position="56"/>
    </location>
</feature>
<evidence type="ECO:0000256" key="1">
    <source>
        <dbReference type="SAM" id="MobiDB-lite"/>
    </source>
</evidence>
<dbReference type="WBParaSite" id="HNAJ_0000977801-mRNA-1">
    <property type="protein sequence ID" value="HNAJ_0000977801-mRNA-1"/>
    <property type="gene ID" value="HNAJ_0000977801"/>
</dbReference>
<dbReference type="InterPro" id="IPR043502">
    <property type="entry name" value="DNA/RNA_pol_sf"/>
</dbReference>
<organism evidence="2">
    <name type="scientific">Rodentolepis nana</name>
    <name type="common">Dwarf tapeworm</name>
    <name type="synonym">Hymenolepis nana</name>
    <dbReference type="NCBI Taxonomy" id="102285"/>
    <lineage>
        <taxon>Eukaryota</taxon>
        <taxon>Metazoa</taxon>
        <taxon>Spiralia</taxon>
        <taxon>Lophotrochozoa</taxon>
        <taxon>Platyhelminthes</taxon>
        <taxon>Cestoda</taxon>
        <taxon>Eucestoda</taxon>
        <taxon>Cyclophyllidea</taxon>
        <taxon>Hymenolepididae</taxon>
        <taxon>Rodentolepis</taxon>
    </lineage>
</organism>
<protein>
    <submittedName>
        <fullName evidence="2">RNA-dependent RNA polymerase</fullName>
    </submittedName>
</protein>
<evidence type="ECO:0000313" key="2">
    <source>
        <dbReference type="WBParaSite" id="HNAJ_0000977801-mRNA-1"/>
    </source>
</evidence>
<reference evidence="2" key="1">
    <citation type="submission" date="2016-04" db="UniProtKB">
        <authorList>
            <consortium name="WormBaseParasite"/>
        </authorList>
    </citation>
    <scope>IDENTIFICATION</scope>
</reference>
<dbReference type="AlphaFoldDB" id="A0A158QIP4"/>
<proteinExistence type="predicted"/>
<accession>A0A158QIP4</accession>
<feature type="compositionally biased region" description="Basic and acidic residues" evidence="1">
    <location>
        <begin position="29"/>
        <end position="41"/>
    </location>
</feature>